<reference evidence="1 2" key="1">
    <citation type="journal article" date="2015" name="Plant Cell">
        <title>Oil accumulation by the oleaginous diatom Fistulifera solaris as revealed by the genome and transcriptome.</title>
        <authorList>
            <person name="Tanaka T."/>
            <person name="Maeda Y."/>
            <person name="Veluchamy A."/>
            <person name="Tanaka M."/>
            <person name="Abida H."/>
            <person name="Marechal E."/>
            <person name="Bowler C."/>
            <person name="Muto M."/>
            <person name="Sunaga Y."/>
            <person name="Tanaka M."/>
            <person name="Yoshino T."/>
            <person name="Taniguchi T."/>
            <person name="Fukuda Y."/>
            <person name="Nemoto M."/>
            <person name="Matsumoto M."/>
            <person name="Wong P.S."/>
            <person name="Aburatani S."/>
            <person name="Fujibuchi W."/>
        </authorList>
    </citation>
    <scope>NUCLEOTIDE SEQUENCE [LARGE SCALE GENOMIC DNA]</scope>
    <source>
        <strain evidence="1 2">JPCC DA0580</strain>
    </source>
</reference>
<name>A0A1Z5KP32_FISSO</name>
<accession>A0A1Z5KP32</accession>
<dbReference type="EMBL" id="BDSP01000264">
    <property type="protein sequence ID" value="GAX28073.1"/>
    <property type="molecule type" value="Genomic_DNA"/>
</dbReference>
<evidence type="ECO:0000313" key="2">
    <source>
        <dbReference type="Proteomes" id="UP000198406"/>
    </source>
</evidence>
<keyword evidence="2" id="KW-1185">Reference proteome</keyword>
<dbReference type="OrthoDB" id="5840047at2759"/>
<organism evidence="1 2">
    <name type="scientific">Fistulifera solaris</name>
    <name type="common">Oleaginous diatom</name>
    <dbReference type="NCBI Taxonomy" id="1519565"/>
    <lineage>
        <taxon>Eukaryota</taxon>
        <taxon>Sar</taxon>
        <taxon>Stramenopiles</taxon>
        <taxon>Ochrophyta</taxon>
        <taxon>Bacillariophyta</taxon>
        <taxon>Bacillariophyceae</taxon>
        <taxon>Bacillariophycidae</taxon>
        <taxon>Naviculales</taxon>
        <taxon>Naviculaceae</taxon>
        <taxon>Fistulifera</taxon>
    </lineage>
</organism>
<gene>
    <name evidence="1" type="ORF">FisN_2Hh108</name>
</gene>
<feature type="non-terminal residue" evidence="1">
    <location>
        <position position="1"/>
    </location>
</feature>
<comment type="caution">
    <text evidence="1">The sequence shown here is derived from an EMBL/GenBank/DDBJ whole genome shotgun (WGS) entry which is preliminary data.</text>
</comment>
<sequence length="74" mass="8794">RTRCSRERRLLRTSFNKEKKLPRTRCLPWAIKPTRWATKPRIRTSRAKKRPRASFRLLPAAPAAVRIKCPKRAE</sequence>
<proteinExistence type="predicted"/>
<evidence type="ECO:0000313" key="1">
    <source>
        <dbReference type="EMBL" id="GAX28073.1"/>
    </source>
</evidence>
<protein>
    <submittedName>
        <fullName evidence="1">Uncharacterized protein</fullName>
    </submittedName>
</protein>
<dbReference type="AlphaFoldDB" id="A0A1Z5KP32"/>
<dbReference type="Proteomes" id="UP000198406">
    <property type="component" value="Unassembled WGS sequence"/>
</dbReference>